<dbReference type="InterPro" id="IPR010982">
    <property type="entry name" value="Lambda_DNA-bd_dom_sf"/>
</dbReference>
<organism evidence="2 3">
    <name type="scientific">Mycovorax composti</name>
    <dbReference type="NCBI Taxonomy" id="2962693"/>
    <lineage>
        <taxon>Bacteria</taxon>
        <taxon>Pseudomonadati</taxon>
        <taxon>Bacteroidota</taxon>
        <taxon>Chitinophagia</taxon>
        <taxon>Chitinophagales</taxon>
        <taxon>Chitinophagaceae</taxon>
        <taxon>Mycovorax</taxon>
    </lineage>
</organism>
<dbReference type="SUPFAM" id="SSF47413">
    <property type="entry name" value="lambda repressor-like DNA-binding domains"/>
    <property type="match status" value="1"/>
</dbReference>
<keyword evidence="3" id="KW-1185">Reference proteome</keyword>
<evidence type="ECO:0000313" key="2">
    <source>
        <dbReference type="EMBL" id="WWC82959.1"/>
    </source>
</evidence>
<reference evidence="3" key="1">
    <citation type="submission" date="2024-01" db="EMBL/GenBank/DDBJ databases">
        <title>Mycovorax composti gen. nov. sp. nov., a member of the family Chitinophagaceae isolated from button mushroom compost.</title>
        <authorList>
            <person name="Thai M."/>
            <person name="Bell T.L."/>
            <person name="Kertesz M.A."/>
        </authorList>
    </citation>
    <scope>NUCLEOTIDE SEQUENCE [LARGE SCALE GENOMIC DNA]</scope>
    <source>
        <strain evidence="3">C216</strain>
    </source>
</reference>
<accession>A0ABZ2EHH1</accession>
<dbReference type="Proteomes" id="UP001321305">
    <property type="component" value="Chromosome"/>
</dbReference>
<feature type="domain" description="HTH lacI-type" evidence="1">
    <location>
        <begin position="1"/>
        <end position="24"/>
    </location>
</feature>
<gene>
    <name evidence="2" type="ORF">PIECOFPK_00670</name>
</gene>
<evidence type="ECO:0000313" key="3">
    <source>
        <dbReference type="Proteomes" id="UP001321305"/>
    </source>
</evidence>
<dbReference type="Pfam" id="PF00356">
    <property type="entry name" value="LacI"/>
    <property type="match status" value="1"/>
</dbReference>
<protein>
    <recommendedName>
        <fullName evidence="1">HTH lacI-type domain-containing protein</fullName>
    </recommendedName>
</protein>
<dbReference type="EMBL" id="CP144143">
    <property type="protein sequence ID" value="WWC82959.1"/>
    <property type="molecule type" value="Genomic_DNA"/>
</dbReference>
<proteinExistence type="predicted"/>
<name>A0ABZ2EHH1_9BACT</name>
<dbReference type="Gene3D" id="1.10.260.40">
    <property type="entry name" value="lambda repressor-like DNA-binding domains"/>
    <property type="match status" value="1"/>
</dbReference>
<dbReference type="InterPro" id="IPR000843">
    <property type="entry name" value="HTH_LacI"/>
</dbReference>
<sequence length="41" mass="4738">MKDIANELGVSVALVSYVLNGKRQTRLMRVRQLALRPWLLK</sequence>
<evidence type="ECO:0000259" key="1">
    <source>
        <dbReference type="Pfam" id="PF00356"/>
    </source>
</evidence>